<name>A0A0N4YXU5_NIPBR</name>
<feature type="domain" description="MHD2" evidence="4">
    <location>
        <begin position="208"/>
        <end position="364"/>
    </location>
</feature>
<dbReference type="OMA" id="HISAACM"/>
<dbReference type="FunFam" id="1.10.357.50:FF:000001">
    <property type="entry name" value="Protein unc-13 homolog B"/>
    <property type="match status" value="1"/>
</dbReference>
<dbReference type="InterPro" id="IPR010439">
    <property type="entry name" value="MUN_dom"/>
</dbReference>
<organism evidence="7">
    <name type="scientific">Nippostrongylus brasiliensis</name>
    <name type="common">Rat hookworm</name>
    <dbReference type="NCBI Taxonomy" id="27835"/>
    <lineage>
        <taxon>Eukaryota</taxon>
        <taxon>Metazoa</taxon>
        <taxon>Ecdysozoa</taxon>
        <taxon>Nematoda</taxon>
        <taxon>Chromadorea</taxon>
        <taxon>Rhabditida</taxon>
        <taxon>Rhabditina</taxon>
        <taxon>Rhabditomorpha</taxon>
        <taxon>Strongyloidea</taxon>
        <taxon>Heligmosomidae</taxon>
        <taxon>Nippostrongylus</taxon>
    </lineage>
</organism>
<dbReference type="GO" id="GO:0043195">
    <property type="term" value="C:terminal bouton"/>
    <property type="evidence" value="ECO:0007669"/>
    <property type="project" value="TreeGrafter"/>
</dbReference>
<evidence type="ECO:0000256" key="1">
    <source>
        <dbReference type="ARBA" id="ARBA00022737"/>
    </source>
</evidence>
<dbReference type="EMBL" id="UYSL01027345">
    <property type="protein sequence ID" value="VDL86633.1"/>
    <property type="molecule type" value="Genomic_DNA"/>
</dbReference>
<dbReference type="Pfam" id="PF06292">
    <property type="entry name" value="MUN"/>
    <property type="match status" value="2"/>
</dbReference>
<dbReference type="STRING" id="27835.A0A0N4YXU5"/>
<protein>
    <submittedName>
        <fullName evidence="7">MHD1 domain-containing protein</fullName>
    </submittedName>
</protein>
<sequence length="395" mass="45159">MLCSEHATTKKCPTPEYMNLYFKVKGFYFKYVSDLPQYKQSIPEFPAWFIPFVMDWLNENDEHSMDILRNAYNRDKADNFPQTSDHTRFSNSVVDVFTQLNEALKLLKQMDCPNPVVYADMMKRFSKTLNKVLLAYADMVHKDFSKFSSNEKLACILMNNVQQLRVQLEKIYETMGGAELDPVCSQVLTNLQKKLNSVLDKLSGQEVDAVLEPLMDLLEGSLQRYFQQCEKTVLKYILKELWRITIVSMEKMVVLPPLADKTLLKQLPNAKIQDVTKLMSTNIQNIKGMSSVKDMMDMARECERSLTPKQCTVLDAALDAIKECFHAGGQGLKKSFFEKSPELQSLKYALSLYTQTTEQLIKTFIQSQKQQGSLLRTNSNPLVSAVLKLGGILCP</sequence>
<dbReference type="GO" id="GO:0031594">
    <property type="term" value="C:neuromuscular junction"/>
    <property type="evidence" value="ECO:0007669"/>
    <property type="project" value="TreeGrafter"/>
</dbReference>
<evidence type="ECO:0000313" key="7">
    <source>
        <dbReference type="WBParaSite" id="NBR_0002206701-mRNA-1"/>
    </source>
</evidence>
<evidence type="ECO:0000259" key="3">
    <source>
        <dbReference type="PROSITE" id="PS51258"/>
    </source>
</evidence>
<dbReference type="GO" id="GO:0035249">
    <property type="term" value="P:synaptic transmission, glutamatergic"/>
    <property type="evidence" value="ECO:0007669"/>
    <property type="project" value="TreeGrafter"/>
</dbReference>
<dbReference type="GO" id="GO:0099525">
    <property type="term" value="P:presynaptic dense core vesicle exocytosis"/>
    <property type="evidence" value="ECO:0007669"/>
    <property type="project" value="TreeGrafter"/>
</dbReference>
<evidence type="ECO:0000259" key="4">
    <source>
        <dbReference type="PROSITE" id="PS51259"/>
    </source>
</evidence>
<proteinExistence type="predicted"/>
<dbReference type="PROSITE" id="PS51259">
    <property type="entry name" value="MHD2"/>
    <property type="match status" value="1"/>
</dbReference>
<evidence type="ECO:0000313" key="6">
    <source>
        <dbReference type="Proteomes" id="UP000271162"/>
    </source>
</evidence>
<dbReference type="WBParaSite" id="NBR_0002206701-mRNA-1">
    <property type="protein sequence ID" value="NBR_0002206701-mRNA-1"/>
    <property type="gene ID" value="NBR_0002206701"/>
</dbReference>
<keyword evidence="2" id="KW-0862">Zinc</keyword>
<keyword evidence="1" id="KW-0677">Repeat</keyword>
<dbReference type="GO" id="GO:0008270">
    <property type="term" value="F:zinc ion binding"/>
    <property type="evidence" value="ECO:0007669"/>
    <property type="project" value="UniProtKB-KW"/>
</dbReference>
<reference evidence="5 6" key="2">
    <citation type="submission" date="2018-11" db="EMBL/GenBank/DDBJ databases">
        <authorList>
            <consortium name="Pathogen Informatics"/>
        </authorList>
    </citation>
    <scope>NUCLEOTIDE SEQUENCE [LARGE SCALE GENOMIC DNA]</scope>
</reference>
<gene>
    <name evidence="5" type="ORF">NBR_LOCUS22068</name>
</gene>
<dbReference type="InterPro" id="IPR014772">
    <property type="entry name" value="Munc13_dom-2"/>
</dbReference>
<dbReference type="GO" id="GO:0017075">
    <property type="term" value="F:syntaxin-1 binding"/>
    <property type="evidence" value="ECO:0007669"/>
    <property type="project" value="TreeGrafter"/>
</dbReference>
<dbReference type="GO" id="GO:0098831">
    <property type="term" value="C:presynaptic active zone cytoplasmic component"/>
    <property type="evidence" value="ECO:0007669"/>
    <property type="project" value="TreeGrafter"/>
</dbReference>
<dbReference type="GO" id="GO:0019992">
    <property type="term" value="F:diacylglycerol binding"/>
    <property type="evidence" value="ECO:0007669"/>
    <property type="project" value="InterPro"/>
</dbReference>
<dbReference type="AlphaFoldDB" id="A0A0N4YXU5"/>
<dbReference type="GO" id="GO:0005516">
    <property type="term" value="F:calmodulin binding"/>
    <property type="evidence" value="ECO:0007669"/>
    <property type="project" value="TreeGrafter"/>
</dbReference>
<dbReference type="PANTHER" id="PTHR10480">
    <property type="entry name" value="PROTEIN UNC-13 HOMOLOG"/>
    <property type="match status" value="1"/>
</dbReference>
<reference evidence="7" key="1">
    <citation type="submission" date="2017-02" db="UniProtKB">
        <authorList>
            <consortium name="WormBaseParasite"/>
        </authorList>
    </citation>
    <scope>IDENTIFICATION</scope>
</reference>
<dbReference type="Proteomes" id="UP000271162">
    <property type="component" value="Unassembled WGS sequence"/>
</dbReference>
<keyword evidence="2" id="KW-0863">Zinc-finger</keyword>
<evidence type="ECO:0000313" key="5">
    <source>
        <dbReference type="EMBL" id="VDL86633.1"/>
    </source>
</evidence>
<evidence type="ECO:0000256" key="2">
    <source>
        <dbReference type="ARBA" id="ARBA00022771"/>
    </source>
</evidence>
<feature type="domain" description="MHD1" evidence="3">
    <location>
        <begin position="1"/>
        <end position="140"/>
    </location>
</feature>
<dbReference type="GO" id="GO:0016081">
    <property type="term" value="P:synaptic vesicle docking"/>
    <property type="evidence" value="ECO:0007669"/>
    <property type="project" value="TreeGrafter"/>
</dbReference>
<keyword evidence="6" id="KW-1185">Reference proteome</keyword>
<dbReference type="InterPro" id="IPR027080">
    <property type="entry name" value="Unc-13"/>
</dbReference>
<dbReference type="GO" id="GO:0061789">
    <property type="term" value="P:dense core granule priming"/>
    <property type="evidence" value="ECO:0007669"/>
    <property type="project" value="TreeGrafter"/>
</dbReference>
<dbReference type="PANTHER" id="PTHR10480:SF12">
    <property type="entry name" value="UNC-13, ISOFORM E"/>
    <property type="match status" value="1"/>
</dbReference>
<accession>A0A0N4YXU5</accession>
<dbReference type="GO" id="GO:0030672">
    <property type="term" value="C:synaptic vesicle membrane"/>
    <property type="evidence" value="ECO:0007669"/>
    <property type="project" value="TreeGrafter"/>
</dbReference>
<dbReference type="InterPro" id="IPR014770">
    <property type="entry name" value="Munc13_1"/>
</dbReference>
<dbReference type="Gene3D" id="1.10.357.50">
    <property type="match status" value="1"/>
</dbReference>
<dbReference type="PROSITE" id="PS51258">
    <property type="entry name" value="MHD1"/>
    <property type="match status" value="1"/>
</dbReference>
<dbReference type="GO" id="GO:0016082">
    <property type="term" value="P:synaptic vesicle priming"/>
    <property type="evidence" value="ECO:0007669"/>
    <property type="project" value="TreeGrafter"/>
</dbReference>
<keyword evidence="2" id="KW-0479">Metal-binding</keyword>
<dbReference type="GO" id="GO:0042734">
    <property type="term" value="C:presynaptic membrane"/>
    <property type="evidence" value="ECO:0007669"/>
    <property type="project" value="TreeGrafter"/>
</dbReference>